<evidence type="ECO:0000313" key="3">
    <source>
        <dbReference type="Proteomes" id="UP000183794"/>
    </source>
</evidence>
<evidence type="ECO:0000313" key="2">
    <source>
        <dbReference type="EMBL" id="SGZ09346.1"/>
    </source>
</evidence>
<gene>
    <name evidence="2" type="ORF">NVI5450_3443</name>
</gene>
<dbReference type="SUPFAM" id="SSF49879">
    <property type="entry name" value="SMAD/FHA domain"/>
    <property type="match status" value="1"/>
</dbReference>
<dbReference type="Gene3D" id="2.60.200.20">
    <property type="match status" value="1"/>
</dbReference>
<accession>A0A1L0BHY3</accession>
<dbReference type="InterPro" id="IPR000253">
    <property type="entry name" value="FHA_dom"/>
</dbReference>
<dbReference type="CDD" id="cd00060">
    <property type="entry name" value="FHA"/>
    <property type="match status" value="1"/>
</dbReference>
<proteinExistence type="predicted"/>
<dbReference type="InterPro" id="IPR008984">
    <property type="entry name" value="SMAD_FHA_dom_sf"/>
</dbReference>
<protein>
    <submittedName>
        <fullName evidence="2">FHA domain protein</fullName>
    </submittedName>
</protein>
<dbReference type="EMBL" id="FPLD01000096">
    <property type="protein sequence ID" value="SGZ09346.1"/>
    <property type="molecule type" value="Genomic_DNA"/>
</dbReference>
<reference evidence="2 3" key="1">
    <citation type="submission" date="2016-11" db="EMBL/GenBank/DDBJ databases">
        <authorList>
            <person name="Jaros S."/>
            <person name="Januszkiewicz K."/>
            <person name="Wedrychowicz H."/>
        </authorList>
    </citation>
    <scope>NUCLEOTIDE SEQUENCE [LARGE SCALE GENOMIC DNA]</scope>
    <source>
        <strain evidence="2">NVI 5450</strain>
    </source>
</reference>
<dbReference type="SMART" id="SM00240">
    <property type="entry name" value="FHA"/>
    <property type="match status" value="1"/>
</dbReference>
<name>A0A1L0BHY3_9GAMM</name>
<dbReference type="Pfam" id="PF00498">
    <property type="entry name" value="FHA"/>
    <property type="match status" value="1"/>
</dbReference>
<dbReference type="RefSeq" id="WP_045110843.1">
    <property type="nucleotide sequence ID" value="NZ_CAWRBC010000033.1"/>
</dbReference>
<feature type="domain" description="FHA" evidence="1">
    <location>
        <begin position="19"/>
        <end position="68"/>
    </location>
</feature>
<dbReference type="Proteomes" id="UP000183794">
    <property type="component" value="Unassembled WGS sequence"/>
</dbReference>
<dbReference type="PROSITE" id="PS50006">
    <property type="entry name" value="FHA_DOMAIN"/>
    <property type="match status" value="1"/>
</dbReference>
<dbReference type="AlphaFoldDB" id="A0A1L0BHY3"/>
<sequence length="289" mass="33141">MAKIININTEEKVTLMPQHLFGRQFNSSHSLLLEADSSRMHATIFWNGRVWVLQDFSRNGTYVNGRRIHRRREYHLYLGDLIHFGSLSGEAWRIVELSSPNCLLILVTLGLPTMVPKVTELVSRRSQVWLFIGAGSTTERLQNNVSDLETVEQVSIQFIVSQNEEHVAMKLTMGGQVYDLGQRNHHYLLLILARKRLDDAIKGVRADEQGWIDKELLSKILGQSENHINIQVYRFRKQIVQLLSNSSSLPQAIERRTREIRFAYDNVNIIGGAEVIPTKGTSTARLKRR</sequence>
<organism evidence="2 3">
    <name type="scientific">Moritella viscosa</name>
    <dbReference type="NCBI Taxonomy" id="80854"/>
    <lineage>
        <taxon>Bacteria</taxon>
        <taxon>Pseudomonadati</taxon>
        <taxon>Pseudomonadota</taxon>
        <taxon>Gammaproteobacteria</taxon>
        <taxon>Alteromonadales</taxon>
        <taxon>Moritellaceae</taxon>
        <taxon>Moritella</taxon>
    </lineage>
</organism>
<evidence type="ECO:0000259" key="1">
    <source>
        <dbReference type="PROSITE" id="PS50006"/>
    </source>
</evidence>